<dbReference type="PANTHER" id="PTHR32063">
    <property type="match status" value="1"/>
</dbReference>
<feature type="transmembrane region" description="Helical" evidence="1">
    <location>
        <begin position="248"/>
        <end position="273"/>
    </location>
</feature>
<feature type="transmembrane region" description="Helical" evidence="1">
    <location>
        <begin position="217"/>
        <end position="236"/>
    </location>
</feature>
<organism evidence="2 3">
    <name type="scientific">Komagataeibacter europaeus</name>
    <name type="common">Gluconacetobacter europaeus</name>
    <dbReference type="NCBI Taxonomy" id="33995"/>
    <lineage>
        <taxon>Bacteria</taxon>
        <taxon>Pseudomonadati</taxon>
        <taxon>Pseudomonadota</taxon>
        <taxon>Alphaproteobacteria</taxon>
        <taxon>Acetobacterales</taxon>
        <taxon>Acetobacteraceae</taxon>
        <taxon>Komagataeibacter</taxon>
    </lineage>
</organism>
<dbReference type="Gene3D" id="3.30.2090.10">
    <property type="entry name" value="Multidrug efflux transporter AcrB TolC docking domain, DN and DC subdomains"/>
    <property type="match status" value="1"/>
</dbReference>
<feature type="transmembrane region" description="Helical" evidence="1">
    <location>
        <begin position="117"/>
        <end position="139"/>
    </location>
</feature>
<name>A0A0M0ECY7_KOMEU</name>
<gene>
    <name evidence="2" type="primary">cnrA2</name>
    <name evidence="2" type="ORF">KOEU_36950</name>
</gene>
<dbReference type="Pfam" id="PF00873">
    <property type="entry name" value="ACR_tran"/>
    <property type="match status" value="1"/>
</dbReference>
<dbReference type="PANTHER" id="PTHR32063:SF4">
    <property type="entry name" value="SLR6043 PROTEIN"/>
    <property type="match status" value="1"/>
</dbReference>
<proteinExistence type="predicted"/>
<keyword evidence="1" id="KW-1133">Transmembrane helix</keyword>
<dbReference type="SUPFAM" id="SSF82866">
    <property type="entry name" value="Multidrug efflux transporter AcrB transmembrane domain"/>
    <property type="match status" value="1"/>
</dbReference>
<dbReference type="InterPro" id="IPR027463">
    <property type="entry name" value="AcrB_DN_DC_subdom"/>
</dbReference>
<evidence type="ECO:0000256" key="1">
    <source>
        <dbReference type="SAM" id="Phobius"/>
    </source>
</evidence>
<dbReference type="InterPro" id="IPR001036">
    <property type="entry name" value="Acrflvin-R"/>
</dbReference>
<dbReference type="PATRIC" id="fig|33995.3.peg.4093"/>
<evidence type="ECO:0000313" key="2">
    <source>
        <dbReference type="EMBL" id="KON62821.1"/>
    </source>
</evidence>
<accession>A0A0M0ECY7</accession>
<keyword evidence="3" id="KW-1185">Reference proteome</keyword>
<keyword evidence="1" id="KW-0472">Membrane</keyword>
<reference evidence="2" key="1">
    <citation type="submission" date="2015-08" db="EMBL/GenBank/DDBJ databases">
        <title>Draft genome sequence of Komagataeibacter europaeus CECT 8546 a cellulose producer strain from vinegar produced by the traditional method.</title>
        <authorList>
            <person name="Poehlein A."/>
            <person name="Valera M.J."/>
            <person name="Haack F.S."/>
            <person name="Mas A."/>
            <person name="Daniel R."/>
            <person name="Streit W.R."/>
            <person name="Mateo E."/>
        </authorList>
    </citation>
    <scope>NUCLEOTIDE SEQUENCE [LARGE SCALE GENOMIC DNA]</scope>
    <source>
        <strain evidence="2">CECT 8546</strain>
    </source>
</reference>
<dbReference type="EMBL" id="LHUQ01000063">
    <property type="protein sequence ID" value="KON62821.1"/>
    <property type="molecule type" value="Genomic_DNA"/>
</dbReference>
<dbReference type="GO" id="GO:0005886">
    <property type="term" value="C:plasma membrane"/>
    <property type="evidence" value="ECO:0007669"/>
    <property type="project" value="TreeGrafter"/>
</dbReference>
<protein>
    <submittedName>
        <fullName evidence="2">Nickel and cobalt resistance protein CnrA</fullName>
    </submittedName>
</protein>
<dbReference type="SUPFAM" id="SSF82714">
    <property type="entry name" value="Multidrug efflux transporter AcrB TolC docking domain, DN and DC subdomains"/>
    <property type="match status" value="1"/>
</dbReference>
<feature type="transmembrane region" description="Helical" evidence="1">
    <location>
        <begin position="151"/>
        <end position="181"/>
    </location>
</feature>
<sequence>MGQIYERSAAFNVMVRLDDASRNDVASVGFLPLHTVHGNYVPLRAVADIYETNGRYQVSHLGAQRTQTVTANVTGRSAQSFVQDARTAIAKNIKLPLGTYVQFTSAAEAESQSRKELFINSGLAAIAVMILLSIITQGWRNLALILVNLPFAFVGGILAIIVSGTTLTLGATVGFVTLFGITLRNSVMMISHFETLVEREHLTWGVTTALRGARDRVVPVLMTSLVTALGLAPLAVDMNAPGREIEGPMAAVILGGLMTSMILNLFVLPILAVKFGSFSENETGVPETLFK</sequence>
<keyword evidence="1" id="KW-0812">Transmembrane</keyword>
<comment type="caution">
    <text evidence="2">The sequence shown here is derived from an EMBL/GenBank/DDBJ whole genome shotgun (WGS) entry which is preliminary data.</text>
</comment>
<evidence type="ECO:0000313" key="3">
    <source>
        <dbReference type="Proteomes" id="UP000037566"/>
    </source>
</evidence>
<dbReference type="Gene3D" id="1.20.1640.10">
    <property type="entry name" value="Multidrug efflux transporter AcrB transmembrane domain"/>
    <property type="match status" value="1"/>
</dbReference>
<dbReference type="AlphaFoldDB" id="A0A0M0ECY7"/>
<dbReference type="Proteomes" id="UP000037566">
    <property type="component" value="Unassembled WGS sequence"/>
</dbReference>
<dbReference type="Gene3D" id="3.30.70.1440">
    <property type="entry name" value="Multidrug efflux transporter AcrB pore domain"/>
    <property type="match status" value="1"/>
</dbReference>
<dbReference type="GO" id="GO:0042910">
    <property type="term" value="F:xenobiotic transmembrane transporter activity"/>
    <property type="evidence" value="ECO:0007669"/>
    <property type="project" value="TreeGrafter"/>
</dbReference>
<dbReference type="STRING" id="33995.KOEU_36950"/>